<evidence type="ECO:0000313" key="2">
    <source>
        <dbReference type="EMBL" id="RDG36337.1"/>
    </source>
</evidence>
<dbReference type="OrthoDB" id="21568at2"/>
<reference evidence="2 3" key="1">
    <citation type="submission" date="2018-07" db="EMBL/GenBank/DDBJ databases">
        <title>Streptomyces species from bats.</title>
        <authorList>
            <person name="Dunlap C."/>
        </authorList>
    </citation>
    <scope>NUCLEOTIDE SEQUENCE [LARGE SCALE GENOMIC DNA]</scope>
    <source>
        <strain evidence="2 3">AC230</strain>
    </source>
</reference>
<feature type="domain" description="Nudix hydrolase" evidence="1">
    <location>
        <begin position="48"/>
        <end position="97"/>
    </location>
</feature>
<dbReference type="RefSeq" id="WP_114625282.1">
    <property type="nucleotide sequence ID" value="NZ_QQNA01000162.1"/>
</dbReference>
<comment type="caution">
    <text evidence="2">The sequence shown here is derived from an EMBL/GenBank/DDBJ whole genome shotgun (WGS) entry which is preliminary data.</text>
</comment>
<dbReference type="Gene3D" id="3.90.79.10">
    <property type="entry name" value="Nucleoside Triphosphate Pyrophosphohydrolase"/>
    <property type="match status" value="1"/>
</dbReference>
<accession>A0A370B3A6</accession>
<dbReference type="InterPro" id="IPR000086">
    <property type="entry name" value="NUDIX_hydrolase_dom"/>
</dbReference>
<evidence type="ECO:0000259" key="1">
    <source>
        <dbReference type="Pfam" id="PF00293"/>
    </source>
</evidence>
<dbReference type="SUPFAM" id="SSF55811">
    <property type="entry name" value="Nudix"/>
    <property type="match status" value="1"/>
</dbReference>
<keyword evidence="3" id="KW-1185">Reference proteome</keyword>
<dbReference type="Proteomes" id="UP000253741">
    <property type="component" value="Unassembled WGS sequence"/>
</dbReference>
<dbReference type="InterPro" id="IPR015797">
    <property type="entry name" value="NUDIX_hydrolase-like_dom_sf"/>
</dbReference>
<proteinExistence type="predicted"/>
<sequence>MPMTPEHTRETIAAYAAAYPDERAALSTVLEALDRGDDVASRNTVPVHVTAGAVLLNERGEVLFVHHKALDRYLMPGGHLEHEDVNLMGAALRELGEVM</sequence>
<dbReference type="EMBL" id="QQNA01000162">
    <property type="protein sequence ID" value="RDG36337.1"/>
    <property type="molecule type" value="Genomic_DNA"/>
</dbReference>
<name>A0A370B3A6_9ACTN</name>
<organism evidence="2 3">
    <name type="scientific">Streptomyces corynorhini</name>
    <dbReference type="NCBI Taxonomy" id="2282652"/>
    <lineage>
        <taxon>Bacteria</taxon>
        <taxon>Bacillati</taxon>
        <taxon>Actinomycetota</taxon>
        <taxon>Actinomycetes</taxon>
        <taxon>Kitasatosporales</taxon>
        <taxon>Streptomycetaceae</taxon>
        <taxon>Streptomyces</taxon>
    </lineage>
</organism>
<protein>
    <submittedName>
        <fullName evidence="2">NUDIX domain-containing protein</fullName>
    </submittedName>
</protein>
<gene>
    <name evidence="2" type="ORF">DVH02_20440</name>
</gene>
<dbReference type="Pfam" id="PF00293">
    <property type="entry name" value="NUDIX"/>
    <property type="match status" value="1"/>
</dbReference>
<dbReference type="AlphaFoldDB" id="A0A370B3A6"/>
<evidence type="ECO:0000313" key="3">
    <source>
        <dbReference type="Proteomes" id="UP000253741"/>
    </source>
</evidence>